<reference evidence="1" key="1">
    <citation type="submission" date="2021-08" db="EMBL/GenBank/DDBJ databases">
        <title>The first chromosome-level gecko genome reveals the dynamic sex chromosomes of Neotropical dwarf geckos (Sphaerodactylidae: Sphaerodactylus).</title>
        <authorList>
            <person name="Pinto B.J."/>
            <person name="Keating S.E."/>
            <person name="Gamble T."/>
        </authorList>
    </citation>
    <scope>NUCLEOTIDE SEQUENCE</scope>
    <source>
        <strain evidence="1">TG3544</strain>
    </source>
</reference>
<proteinExistence type="predicted"/>
<organism evidence="1 2">
    <name type="scientific">Sphaerodactylus townsendi</name>
    <dbReference type="NCBI Taxonomy" id="933632"/>
    <lineage>
        <taxon>Eukaryota</taxon>
        <taxon>Metazoa</taxon>
        <taxon>Chordata</taxon>
        <taxon>Craniata</taxon>
        <taxon>Vertebrata</taxon>
        <taxon>Euteleostomi</taxon>
        <taxon>Lepidosauria</taxon>
        <taxon>Squamata</taxon>
        <taxon>Bifurcata</taxon>
        <taxon>Gekkota</taxon>
        <taxon>Sphaerodactylidae</taxon>
        <taxon>Sphaerodactylus</taxon>
    </lineage>
</organism>
<gene>
    <name evidence="1" type="ORF">K3G42_018129</name>
</gene>
<dbReference type="EMBL" id="CM037624">
    <property type="protein sequence ID" value="KAH8011070.1"/>
    <property type="molecule type" value="Genomic_DNA"/>
</dbReference>
<evidence type="ECO:0000313" key="2">
    <source>
        <dbReference type="Proteomes" id="UP000827872"/>
    </source>
</evidence>
<comment type="caution">
    <text evidence="1">The sequence shown here is derived from an EMBL/GenBank/DDBJ whole genome shotgun (WGS) entry which is preliminary data.</text>
</comment>
<dbReference type="Proteomes" id="UP000827872">
    <property type="component" value="Linkage Group LG11"/>
</dbReference>
<name>A0ACB8FUY7_9SAUR</name>
<evidence type="ECO:0000313" key="1">
    <source>
        <dbReference type="EMBL" id="KAH8011070.1"/>
    </source>
</evidence>
<accession>A0ACB8FUY7</accession>
<sequence>MELMLALRTSQAFQNPQYSSSPSRFRDGNVPSGVFASCSACSVRCSTPRLLDTPVVLLMLSRAGAEARENPPPSLVAARRLVTSTPALLSYPRGRRSNAVTEGILGEALSTKPLCPGNVTGEIPAEAPSEAAAGRYAQTMPRCSTSVQRSRSQLQRPRNASM</sequence>
<keyword evidence="2" id="KW-1185">Reference proteome</keyword>
<protein>
    <submittedName>
        <fullName evidence="1">Uncharacterized protein</fullName>
    </submittedName>
</protein>